<dbReference type="InterPro" id="IPR036875">
    <property type="entry name" value="Znf_CCHC_sf"/>
</dbReference>
<protein>
    <recommendedName>
        <fullName evidence="3">DUF4283 domain-containing protein</fullName>
    </recommendedName>
</protein>
<keyword evidence="2" id="KW-1185">Reference proteome</keyword>
<dbReference type="AlphaFoldDB" id="A0AAD8IPS8"/>
<gene>
    <name evidence="1" type="ORF">POM88_016420</name>
</gene>
<proteinExistence type="predicted"/>
<dbReference type="InterPro" id="IPR040256">
    <property type="entry name" value="At4g02000-like"/>
</dbReference>
<dbReference type="EMBL" id="JAUIZM010000004">
    <property type="protein sequence ID" value="KAK1388242.1"/>
    <property type="molecule type" value="Genomic_DNA"/>
</dbReference>
<dbReference type="PANTHER" id="PTHR31286:SF180">
    <property type="entry name" value="OS10G0362600 PROTEIN"/>
    <property type="match status" value="1"/>
</dbReference>
<dbReference type="Proteomes" id="UP001237642">
    <property type="component" value="Unassembled WGS sequence"/>
</dbReference>
<accession>A0AAD8IPS8</accession>
<reference evidence="1" key="1">
    <citation type="submission" date="2023-02" db="EMBL/GenBank/DDBJ databases">
        <title>Genome of toxic invasive species Heracleum sosnowskyi carries increased number of genes despite the absence of recent whole-genome duplications.</title>
        <authorList>
            <person name="Schelkunov M."/>
            <person name="Shtratnikova V."/>
            <person name="Makarenko M."/>
            <person name="Klepikova A."/>
            <person name="Omelchenko D."/>
            <person name="Novikova G."/>
            <person name="Obukhova E."/>
            <person name="Bogdanov V."/>
            <person name="Penin A."/>
            <person name="Logacheva M."/>
        </authorList>
    </citation>
    <scope>NUCLEOTIDE SEQUENCE</scope>
    <source>
        <strain evidence="1">Hsosn_3</strain>
        <tissue evidence="1">Leaf</tissue>
    </source>
</reference>
<reference evidence="1" key="2">
    <citation type="submission" date="2023-05" db="EMBL/GenBank/DDBJ databases">
        <authorList>
            <person name="Schelkunov M.I."/>
        </authorList>
    </citation>
    <scope>NUCLEOTIDE SEQUENCE</scope>
    <source>
        <strain evidence="1">Hsosn_3</strain>
        <tissue evidence="1">Leaf</tissue>
    </source>
</reference>
<dbReference type="SUPFAM" id="SSF57756">
    <property type="entry name" value="Retrovirus zinc finger-like domains"/>
    <property type="match status" value="1"/>
</dbReference>
<dbReference type="GO" id="GO:0008270">
    <property type="term" value="F:zinc ion binding"/>
    <property type="evidence" value="ECO:0007669"/>
    <property type="project" value="InterPro"/>
</dbReference>
<evidence type="ECO:0000313" key="2">
    <source>
        <dbReference type="Proteomes" id="UP001237642"/>
    </source>
</evidence>
<comment type="caution">
    <text evidence="1">The sequence shown here is derived from an EMBL/GenBank/DDBJ whole genome shotgun (WGS) entry which is preliminary data.</text>
</comment>
<dbReference type="PANTHER" id="PTHR31286">
    <property type="entry name" value="GLYCINE-RICH CELL WALL STRUCTURAL PROTEIN 1.8-LIKE"/>
    <property type="match status" value="1"/>
</dbReference>
<organism evidence="1 2">
    <name type="scientific">Heracleum sosnowskyi</name>
    <dbReference type="NCBI Taxonomy" id="360622"/>
    <lineage>
        <taxon>Eukaryota</taxon>
        <taxon>Viridiplantae</taxon>
        <taxon>Streptophyta</taxon>
        <taxon>Embryophyta</taxon>
        <taxon>Tracheophyta</taxon>
        <taxon>Spermatophyta</taxon>
        <taxon>Magnoliopsida</taxon>
        <taxon>eudicotyledons</taxon>
        <taxon>Gunneridae</taxon>
        <taxon>Pentapetalae</taxon>
        <taxon>asterids</taxon>
        <taxon>campanulids</taxon>
        <taxon>Apiales</taxon>
        <taxon>Apiaceae</taxon>
        <taxon>Apioideae</taxon>
        <taxon>apioid superclade</taxon>
        <taxon>Tordylieae</taxon>
        <taxon>Tordyliinae</taxon>
        <taxon>Heracleum</taxon>
    </lineage>
</organism>
<sequence length="122" mass="13526">MPLWVKFERIPDCYWTQEGLSSLVSVIGPPLGADELTSTLEVLPFAKMCVRYDIGKELPTKIQVTALDPVMKEKSIEVVLVIYPVKPLACTACHTLGHLVSGCPKASRKWVRNDKAEATPEM</sequence>
<name>A0AAD8IPS8_9APIA</name>
<dbReference type="GO" id="GO:0003676">
    <property type="term" value="F:nucleic acid binding"/>
    <property type="evidence" value="ECO:0007669"/>
    <property type="project" value="InterPro"/>
</dbReference>
<evidence type="ECO:0008006" key="3">
    <source>
        <dbReference type="Google" id="ProtNLM"/>
    </source>
</evidence>
<evidence type="ECO:0000313" key="1">
    <source>
        <dbReference type="EMBL" id="KAK1388242.1"/>
    </source>
</evidence>